<sequence length="1533" mass="170934">MSTSAPSQEVSNSRARRSNFRQATFILPRTGQRLKGLVNLVKSGRHDVAQDGDEEEQRPLLNSSSSSTSFDTPHRSADMENTARSGILGVWDKVYAFAVSEHGKGVFKFGLAYLLGSLATYIPFISSYLGHQDGKHVVATVTVYFHPARSRGSMIKALICAILAFLYTIFVSVTSMYVSMFFENLDLLVIGHIIVLIVFCGGGFAFIGWTKQRLNDPLVNVACSLASLSTTTILTKEGAVQKGNLSFVKIEQTLKMLIMGVCAAMAVSFLFFPISARKKLRANVTTMTSTLAIMLGYVTESFITGSDDEMHTSPFTNASAQNKRSYILLDKLVKEAKLEHYVVGTEREYRLEKRLVRCVQDINQNMGGLQSAANLQFQLLKQTQQGSGIFSPNRTILVRKNSSTSYPGVWSVFEDPVTLTPSREPEEADLTAEPQTVNVPVSNLEHEGGVSTATPSPQRMFEVFIEHLGPSMQSFAFTLKEILEDIPFGSGPDHRVSFNTKFHSSLDRALKLYRDAREAALASVYRERDFARIQSPDVEADLEEVSASCGHFSFTLMEFGEQLKDLLQILDELKLECDERPQGLTWNWLKFWRVFKSCGPESSNSEYSNLALTNSSRPHLRKGHSSLESGYTDDIRLRNKLTYRVWKSFSFLRRDETKYAVKVGVGAAVYALPSFISATRPVFTAWRGEWGLVSYMLVCSMTIGASNTTGYARFLGTCLGACCSIASWYMSAGNVFALAFLGWLMATWTAYIILVKGQGPMGRFIMLTYNLSVLYAYSLSANDNDHDDDEGGAHPIITEIALHRVVAVLSGCVWGIIITRIIWPISARSKLKDGLSLLWLQMSLIWKRDPLSMMINGKPVVPYLTTREKLQIERFIQNLESLQVSAKSEFELRGPFPEVAYRNIINRTRSMLNAFYSMNMEILKNLTASEGEISLLQYTTQERVQLSSRISHLLSVLASSMKLEYPLNDALPNIQHARDRLLARIFHYRLETESSLHTTDGDYALLYAYVLVTGQLGSEIIELSRSLATSVHYSHPKKLNFHPPRSSSVRILISNRASFNSPDSHDHITYKKWSSHLFIFDEDLTSSLWLRAADRAFSLPFTMQIDPAALSRTDSASTAVSTSKTVASAAAASQKSTKALISVPRLDLEPVYTELKAAIGDNWAEYKQSTTLFLLGHLNQDEFSSRLDHIICADPRTEHLHNNFICALIGNLSRDLPDHGVASWVSANDKPTVVSKPVSSDLAEQRLKTEVMQLPPRDRKRIKAIPEPDPHELASNELELYYQAKQITLPTQVPASAGGLNKTNWELEIRKRYAQPLGAETGEFPDAESIYARMVPICYEESVASGAGFPCAEFMAIATETFVKQVLSSVFSRTRHNGPSGTINGMMSRKYRRQLEREELGFTRGEITKDLATGLLPVEAKEARIRQPLGVKDLRLALNLGGALLGQMPLVVEEIMGAYDEDELELERHGYIEELREKADVDSKTATTVTTATTETNGVDAMDIDDEWEWEGGTMTDRDQLNSLLDDCLSLAA</sequence>
<dbReference type="InterPro" id="IPR024738">
    <property type="entry name" value="Hfi1/Tada1"/>
</dbReference>
<feature type="transmembrane region" description="Helical" evidence="6">
    <location>
        <begin position="711"/>
        <end position="729"/>
    </location>
</feature>
<dbReference type="InterPro" id="IPR052430">
    <property type="entry name" value="IVT-Associated"/>
</dbReference>
<evidence type="ECO:0000313" key="8">
    <source>
        <dbReference type="EMBL" id="RAO71815.1"/>
    </source>
</evidence>
<keyword evidence="4 6" id="KW-0472">Membrane</keyword>
<reference evidence="8 9" key="1">
    <citation type="journal article" date="2017" name="Biotechnol. Biofuels">
        <title>Differential beta-glucosidase expression as a function of carbon source availability in Talaromyces amestolkiae: a genomic and proteomic approach.</title>
        <authorList>
            <person name="de Eugenio L.I."/>
            <person name="Mendez-Liter J.A."/>
            <person name="Nieto-Dominguez M."/>
            <person name="Alonso L."/>
            <person name="Gil-Munoz J."/>
            <person name="Barriuso J."/>
            <person name="Prieto A."/>
            <person name="Martinez M.J."/>
        </authorList>
    </citation>
    <scope>NUCLEOTIDE SEQUENCE [LARGE SCALE GENOMIC DNA]</scope>
    <source>
        <strain evidence="8 9">CIB</strain>
    </source>
</reference>
<dbReference type="GO" id="GO:0016020">
    <property type="term" value="C:membrane"/>
    <property type="evidence" value="ECO:0007669"/>
    <property type="project" value="UniProtKB-SubCell"/>
</dbReference>
<evidence type="ECO:0000256" key="4">
    <source>
        <dbReference type="ARBA" id="ARBA00023136"/>
    </source>
</evidence>
<evidence type="ECO:0000313" key="9">
    <source>
        <dbReference type="Proteomes" id="UP000249363"/>
    </source>
</evidence>
<proteinExistence type="predicted"/>
<dbReference type="PANTHER" id="PTHR47804:SF1">
    <property type="entry name" value="DUF2421 DOMAIN-CONTAINING PROTEIN"/>
    <property type="match status" value="1"/>
</dbReference>
<feature type="transmembrane region" description="Helical" evidence="6">
    <location>
        <begin position="157"/>
        <end position="182"/>
    </location>
</feature>
<evidence type="ECO:0000256" key="2">
    <source>
        <dbReference type="ARBA" id="ARBA00022692"/>
    </source>
</evidence>
<feature type="transmembrane region" description="Helical" evidence="6">
    <location>
        <begin position="800"/>
        <end position="823"/>
    </location>
</feature>
<name>A0A364L7M6_TALAM</name>
<protein>
    <recommendedName>
        <fullName evidence="7">Integral membrane bound transporter domain-containing protein</fullName>
    </recommendedName>
</protein>
<dbReference type="Proteomes" id="UP000249363">
    <property type="component" value="Unassembled WGS sequence"/>
</dbReference>
<keyword evidence="2 6" id="KW-0812">Transmembrane</keyword>
<dbReference type="InterPro" id="IPR049453">
    <property type="entry name" value="Memb_transporter_dom"/>
</dbReference>
<dbReference type="EMBL" id="MIKG01000017">
    <property type="protein sequence ID" value="RAO71815.1"/>
    <property type="molecule type" value="Genomic_DNA"/>
</dbReference>
<evidence type="ECO:0000259" key="7">
    <source>
        <dbReference type="Pfam" id="PF13515"/>
    </source>
</evidence>
<evidence type="ECO:0000256" key="3">
    <source>
        <dbReference type="ARBA" id="ARBA00022989"/>
    </source>
</evidence>
<dbReference type="GeneID" id="63797042"/>
<keyword evidence="9" id="KW-1185">Reference proteome</keyword>
<dbReference type="InterPro" id="IPR023244">
    <property type="entry name" value="Brefeldin_A-sensitivity_4"/>
</dbReference>
<dbReference type="OrthoDB" id="68611at2759"/>
<dbReference type="RefSeq" id="XP_040736330.1">
    <property type="nucleotide sequence ID" value="XM_040880565.1"/>
</dbReference>
<organism evidence="8 9">
    <name type="scientific">Talaromyces amestolkiae</name>
    <dbReference type="NCBI Taxonomy" id="1196081"/>
    <lineage>
        <taxon>Eukaryota</taxon>
        <taxon>Fungi</taxon>
        <taxon>Dikarya</taxon>
        <taxon>Ascomycota</taxon>
        <taxon>Pezizomycotina</taxon>
        <taxon>Eurotiomycetes</taxon>
        <taxon>Eurotiomycetidae</taxon>
        <taxon>Eurotiales</taxon>
        <taxon>Trichocomaceae</taxon>
        <taxon>Talaromyces</taxon>
        <taxon>Talaromyces sect. Talaromyces</taxon>
    </lineage>
</organism>
<dbReference type="STRING" id="1196081.A0A364L7M6"/>
<comment type="caution">
    <text evidence="8">The sequence shown here is derived from an EMBL/GenBank/DDBJ whole genome shotgun (WGS) entry which is preliminary data.</text>
</comment>
<dbReference type="Pfam" id="PF13515">
    <property type="entry name" value="FUSC_2"/>
    <property type="match status" value="1"/>
</dbReference>
<dbReference type="PANTHER" id="PTHR47804">
    <property type="entry name" value="60S RIBOSOMAL PROTEIN L19"/>
    <property type="match status" value="1"/>
</dbReference>
<keyword evidence="3 6" id="KW-1133">Transmembrane helix</keyword>
<evidence type="ECO:0000256" key="5">
    <source>
        <dbReference type="SAM" id="MobiDB-lite"/>
    </source>
</evidence>
<evidence type="ECO:0000256" key="1">
    <source>
        <dbReference type="ARBA" id="ARBA00004141"/>
    </source>
</evidence>
<dbReference type="Pfam" id="PF12767">
    <property type="entry name" value="SAGA-Tad1"/>
    <property type="match status" value="1"/>
</dbReference>
<dbReference type="GO" id="GO:0070461">
    <property type="term" value="C:SAGA-type complex"/>
    <property type="evidence" value="ECO:0007669"/>
    <property type="project" value="InterPro"/>
</dbReference>
<evidence type="ECO:0000256" key="6">
    <source>
        <dbReference type="SAM" id="Phobius"/>
    </source>
</evidence>
<feature type="transmembrane region" description="Helical" evidence="6">
    <location>
        <begin position="735"/>
        <end position="754"/>
    </location>
</feature>
<comment type="subcellular location">
    <subcellularLocation>
        <location evidence="1">Membrane</location>
        <topology evidence="1">Multi-pass membrane protein</topology>
    </subcellularLocation>
</comment>
<feature type="transmembrane region" description="Helical" evidence="6">
    <location>
        <begin position="217"/>
        <end position="234"/>
    </location>
</feature>
<accession>A0A364L7M6</accession>
<feature type="domain" description="Integral membrane bound transporter" evidence="7">
    <location>
        <begin position="682"/>
        <end position="818"/>
    </location>
</feature>
<dbReference type="PRINTS" id="PR02047">
    <property type="entry name" value="BREFELDNASP4"/>
</dbReference>
<gene>
    <name evidence="8" type="ORF">BHQ10_007827</name>
</gene>
<feature type="region of interest" description="Disordered" evidence="5">
    <location>
        <begin position="46"/>
        <end position="78"/>
    </location>
</feature>
<feature type="transmembrane region" description="Helical" evidence="6">
    <location>
        <begin position="254"/>
        <end position="272"/>
    </location>
</feature>
<feature type="transmembrane region" description="Helical" evidence="6">
    <location>
        <begin position="188"/>
        <end position="210"/>
    </location>
</feature>